<evidence type="ECO:0000313" key="3">
    <source>
        <dbReference type="Proteomes" id="UP001303587"/>
    </source>
</evidence>
<evidence type="ECO:0000313" key="2">
    <source>
        <dbReference type="EMBL" id="WNY24853.1"/>
    </source>
</evidence>
<sequence>MAYKYNRRSNQLFFNDHELMLIDSEMNEIGACVQCKNPLESVSSYQIESQIPKSGPAYVILSKCVSCFSFYADIYDLNWSWIEESDPMLLEKTILEESSESMNLELNKVMPEIEISKNKETNEDQDLSSKNNLPLPPQKRTGQKTKNRKYNIPVYSDIVESADDLKKIPLIQLKSVFSESEIEAMMEKAKGEKPVRQYFHRAKKKYKIFEDIFGIKININ</sequence>
<dbReference type="AlphaFoldDB" id="A0AA96V2L4"/>
<evidence type="ECO:0000256" key="1">
    <source>
        <dbReference type="SAM" id="MobiDB-lite"/>
    </source>
</evidence>
<reference evidence="2 3" key="1">
    <citation type="submission" date="2023-07" db="EMBL/GenBank/DDBJ databases">
        <title>Closed genoem sequence of Methanosarcinaceae archaeon Ac7.</title>
        <authorList>
            <person name="Poehlein A."/>
            <person name="Protasov E."/>
            <person name="Platt K."/>
            <person name="Reeh H."/>
            <person name="Daniel R."/>
            <person name="Brune A."/>
        </authorList>
    </citation>
    <scope>NUCLEOTIDE SEQUENCE [LARGE SCALE GENOMIC DNA]</scope>
    <source>
        <strain evidence="2 3">Ac7</strain>
    </source>
</reference>
<keyword evidence="3" id="KW-1185">Reference proteome</keyword>
<name>A0AA96V2L4_9EURY</name>
<feature type="region of interest" description="Disordered" evidence="1">
    <location>
        <begin position="119"/>
        <end position="146"/>
    </location>
</feature>
<gene>
    <name evidence="2" type="ORF">MsAc7_03800</name>
</gene>
<proteinExistence type="predicted"/>
<protein>
    <submittedName>
        <fullName evidence="2">Uncharacterized protein</fullName>
    </submittedName>
</protein>
<dbReference type="EMBL" id="CP131060">
    <property type="protein sequence ID" value="WNY24853.1"/>
    <property type="molecule type" value="Genomic_DNA"/>
</dbReference>
<organism evidence="2 3">
    <name type="scientific">Methanolapillus millepedarum</name>
    <dbReference type="NCBI Taxonomy" id="3028296"/>
    <lineage>
        <taxon>Archaea</taxon>
        <taxon>Methanobacteriati</taxon>
        <taxon>Methanobacteriota</taxon>
        <taxon>Stenosarchaea group</taxon>
        <taxon>Methanomicrobia</taxon>
        <taxon>Methanosarcinales</taxon>
        <taxon>Methanosarcinaceae</taxon>
        <taxon>Methanolapillus</taxon>
    </lineage>
</organism>
<accession>A0AA96V2L4</accession>
<dbReference type="Proteomes" id="UP001303587">
    <property type="component" value="Chromosome"/>
</dbReference>